<evidence type="ECO:0000256" key="2">
    <source>
        <dbReference type="SAM" id="Phobius"/>
    </source>
</evidence>
<feature type="region of interest" description="Disordered" evidence="1">
    <location>
        <begin position="181"/>
        <end position="241"/>
    </location>
</feature>
<dbReference type="AlphaFoldDB" id="A0A7J6XWP0"/>
<feature type="compositionally biased region" description="Basic and acidic residues" evidence="1">
    <location>
        <begin position="210"/>
        <end position="226"/>
    </location>
</feature>
<keyword evidence="2" id="KW-0472">Membrane</keyword>
<sequence length="454" mass="50889">MAERHGSAPAALCVLYAGGRTRALGPSILLGSDGTLRLRRLFLTSTYLLLFLLLINLLFSFFFRLLMFQRRFPLFVPQDTTQRTQKQQNGGGESRSRHGHARIAVHPQCACAPYVNASIRARLSTAHGDTHKQQVKIAVCKEKKKGQSMALCATPRHYTAGASATGDNIRSTGPAHARRVAFSAREAENNKKKKKEKRGGVKQKKPMKRGKSEWRRKPKGGREKTHPHTLTLSHALDGSSVPEGQPTWLRALATEAEGEVDVLWLDRHAAAVDARAVGIGEKRHNVRLRRLLRRKNRAALEAQALLLRTRHLTHQALEGRLLQKKVRGALELADLAERHGARAPAALCVLHAGGRTRGLGGLLALLGSDGTLAPRRLFRPRHISFYSCCLLFLLFSFFRLLMFQRRLPCLCRKTHNTKNTETTEWVRREQVATRTRAHRRASAVRMCTVCERVN</sequence>
<dbReference type="VEuPathDB" id="TriTrypDB:ECC02_008134"/>
<comment type="caution">
    <text evidence="3">The sequence shown here is derived from an EMBL/GenBank/DDBJ whole genome shotgun (WGS) entry which is preliminary data.</text>
</comment>
<evidence type="ECO:0000313" key="3">
    <source>
        <dbReference type="EMBL" id="KAF5218872.1"/>
    </source>
</evidence>
<organism evidence="3 4">
    <name type="scientific">Trypanosoma cruzi</name>
    <dbReference type="NCBI Taxonomy" id="5693"/>
    <lineage>
        <taxon>Eukaryota</taxon>
        <taxon>Discoba</taxon>
        <taxon>Euglenozoa</taxon>
        <taxon>Kinetoplastea</taxon>
        <taxon>Metakinetoplastina</taxon>
        <taxon>Trypanosomatida</taxon>
        <taxon>Trypanosomatidae</taxon>
        <taxon>Trypanosoma</taxon>
        <taxon>Schizotrypanum</taxon>
    </lineage>
</organism>
<name>A0A7J6XWP0_TRYCR</name>
<dbReference type="EMBL" id="JABDHM010000083">
    <property type="protein sequence ID" value="KAF5218872.1"/>
    <property type="molecule type" value="Genomic_DNA"/>
</dbReference>
<feature type="transmembrane region" description="Helical" evidence="2">
    <location>
        <begin position="383"/>
        <end position="402"/>
    </location>
</feature>
<feature type="transmembrane region" description="Helical" evidence="2">
    <location>
        <begin position="47"/>
        <end position="66"/>
    </location>
</feature>
<keyword evidence="2" id="KW-1133">Transmembrane helix</keyword>
<feature type="compositionally biased region" description="Basic residues" evidence="1">
    <location>
        <begin position="191"/>
        <end position="209"/>
    </location>
</feature>
<protein>
    <recommendedName>
        <fullName evidence="5">Transmembrane protein</fullName>
    </recommendedName>
</protein>
<keyword evidence="2" id="KW-0812">Transmembrane</keyword>
<reference evidence="3 4" key="1">
    <citation type="journal article" date="2019" name="Genome Biol. Evol.">
        <title>Nanopore Sequencing Significantly Improves Genome Assembly of the Protozoan Parasite Trypanosoma cruzi.</title>
        <authorList>
            <person name="Diaz-Viraque F."/>
            <person name="Pita S."/>
            <person name="Greif G."/>
            <person name="de Souza R.C.M."/>
            <person name="Iraola G."/>
            <person name="Robello C."/>
        </authorList>
    </citation>
    <scope>NUCLEOTIDE SEQUENCE [LARGE SCALE GENOMIC DNA]</scope>
    <source>
        <strain evidence="3 4">Berenice</strain>
    </source>
</reference>
<evidence type="ECO:0008006" key="5">
    <source>
        <dbReference type="Google" id="ProtNLM"/>
    </source>
</evidence>
<proteinExistence type="predicted"/>
<accession>A0A7J6XWP0</accession>
<feature type="region of interest" description="Disordered" evidence="1">
    <location>
        <begin position="80"/>
        <end position="99"/>
    </location>
</feature>
<dbReference type="Proteomes" id="UP000583944">
    <property type="component" value="Unassembled WGS sequence"/>
</dbReference>
<evidence type="ECO:0000313" key="4">
    <source>
        <dbReference type="Proteomes" id="UP000583944"/>
    </source>
</evidence>
<gene>
    <name evidence="3" type="ORF">ECC02_008134</name>
</gene>
<evidence type="ECO:0000256" key="1">
    <source>
        <dbReference type="SAM" id="MobiDB-lite"/>
    </source>
</evidence>